<keyword evidence="3" id="KW-1185">Reference proteome</keyword>
<protein>
    <submittedName>
        <fullName evidence="2">Short-chain dehydrogenase</fullName>
    </submittedName>
</protein>
<dbReference type="RefSeq" id="WP_189579139.1">
    <property type="nucleotide sequence ID" value="NZ_BMYF01000003.1"/>
</dbReference>
<comment type="caution">
    <text evidence="2">The sequence shown here is derived from an EMBL/GenBank/DDBJ whole genome shotgun (WGS) entry which is preliminary data.</text>
</comment>
<dbReference type="Pfam" id="PF00106">
    <property type="entry name" value="adh_short"/>
    <property type="match status" value="1"/>
</dbReference>
<dbReference type="InterPro" id="IPR036291">
    <property type="entry name" value="NAD(P)-bd_dom_sf"/>
</dbReference>
<gene>
    <name evidence="2" type="ORF">GCM10008106_07750</name>
</gene>
<reference evidence="2" key="2">
    <citation type="submission" date="2020-09" db="EMBL/GenBank/DDBJ databases">
        <authorList>
            <person name="Sun Q."/>
            <person name="Kim S."/>
        </authorList>
    </citation>
    <scope>NUCLEOTIDE SEQUENCE</scope>
    <source>
        <strain evidence="2">KCTC 23224</strain>
    </source>
</reference>
<evidence type="ECO:0000313" key="3">
    <source>
        <dbReference type="Proteomes" id="UP000642809"/>
    </source>
</evidence>
<name>A0A8J3CWE5_9BACT</name>
<proteinExistence type="predicted"/>
<dbReference type="InterPro" id="IPR002347">
    <property type="entry name" value="SDR_fam"/>
</dbReference>
<dbReference type="Gene3D" id="3.40.50.720">
    <property type="entry name" value="NAD(P)-binding Rossmann-like Domain"/>
    <property type="match status" value="1"/>
</dbReference>
<dbReference type="AlphaFoldDB" id="A0A8J3CWE5"/>
<evidence type="ECO:0000256" key="1">
    <source>
        <dbReference type="ARBA" id="ARBA00023002"/>
    </source>
</evidence>
<accession>A0A8J3CWE5</accession>
<organism evidence="2 3">
    <name type="scientific">Mongoliitalea lutea</name>
    <dbReference type="NCBI Taxonomy" id="849756"/>
    <lineage>
        <taxon>Bacteria</taxon>
        <taxon>Pseudomonadati</taxon>
        <taxon>Bacteroidota</taxon>
        <taxon>Cytophagia</taxon>
        <taxon>Cytophagales</taxon>
        <taxon>Cyclobacteriaceae</taxon>
        <taxon>Mongoliitalea</taxon>
    </lineage>
</organism>
<dbReference type="PANTHER" id="PTHR43157:SF31">
    <property type="entry name" value="PHOSPHATIDYLINOSITOL-GLYCAN BIOSYNTHESIS CLASS F PROTEIN"/>
    <property type="match status" value="1"/>
</dbReference>
<reference evidence="2" key="1">
    <citation type="journal article" date="2014" name="Int. J. Syst. Evol. Microbiol.">
        <title>Complete genome sequence of Corynebacterium casei LMG S-19264T (=DSM 44701T), isolated from a smear-ripened cheese.</title>
        <authorList>
            <consortium name="US DOE Joint Genome Institute (JGI-PGF)"/>
            <person name="Walter F."/>
            <person name="Albersmeier A."/>
            <person name="Kalinowski J."/>
            <person name="Ruckert C."/>
        </authorList>
    </citation>
    <scope>NUCLEOTIDE SEQUENCE</scope>
    <source>
        <strain evidence="2">KCTC 23224</strain>
    </source>
</reference>
<dbReference type="PRINTS" id="PR00081">
    <property type="entry name" value="GDHRDH"/>
</dbReference>
<sequence>MILAITGPTSGIGEETLKALVKKFDKIFILARNDNKARQLIQTFSPNTQEKIQFIQLDLSDLKSVEKAAENILANTKVIDVLINNAGGIFQKKELTVDGLELSFATNHLGHFLLTKKLIPVLLKSKHPRVINVSSEAHRAAKIDFNNLAKCQNGFNSFTAYANAKLCNILFSKSLVDHYGDQGLSSYALHPGVVKTRFGNEAGGIFKVMWKLAEPFMLTPAKGASTSIYLATQEISSKLNGYYFKSSKPNTPSSTARSKEMREKLWSLSEELVTNK</sequence>
<dbReference type="SUPFAM" id="SSF51735">
    <property type="entry name" value="NAD(P)-binding Rossmann-fold domains"/>
    <property type="match status" value="1"/>
</dbReference>
<dbReference type="GO" id="GO:0016491">
    <property type="term" value="F:oxidoreductase activity"/>
    <property type="evidence" value="ECO:0007669"/>
    <property type="project" value="UniProtKB-KW"/>
</dbReference>
<dbReference type="PANTHER" id="PTHR43157">
    <property type="entry name" value="PHOSPHATIDYLINOSITOL-GLYCAN BIOSYNTHESIS CLASS F PROTEIN-RELATED"/>
    <property type="match status" value="1"/>
</dbReference>
<dbReference type="EMBL" id="BMYF01000003">
    <property type="protein sequence ID" value="GHB29287.1"/>
    <property type="molecule type" value="Genomic_DNA"/>
</dbReference>
<evidence type="ECO:0000313" key="2">
    <source>
        <dbReference type="EMBL" id="GHB29287.1"/>
    </source>
</evidence>
<keyword evidence="1" id="KW-0560">Oxidoreductase</keyword>
<dbReference type="Proteomes" id="UP000642809">
    <property type="component" value="Unassembled WGS sequence"/>
</dbReference>
<dbReference type="CDD" id="cd05327">
    <property type="entry name" value="retinol-DH_like_SDR_c_like"/>
    <property type="match status" value="1"/>
</dbReference>